<gene>
    <name evidence="1" type="ORF">SADUNF_Sadunf02G0138300</name>
</gene>
<dbReference type="Proteomes" id="UP000657918">
    <property type="component" value="Unassembled WGS sequence"/>
</dbReference>
<organism evidence="1 2">
    <name type="scientific">Salix dunnii</name>
    <dbReference type="NCBI Taxonomy" id="1413687"/>
    <lineage>
        <taxon>Eukaryota</taxon>
        <taxon>Viridiplantae</taxon>
        <taxon>Streptophyta</taxon>
        <taxon>Embryophyta</taxon>
        <taxon>Tracheophyta</taxon>
        <taxon>Spermatophyta</taxon>
        <taxon>Magnoliopsida</taxon>
        <taxon>eudicotyledons</taxon>
        <taxon>Gunneridae</taxon>
        <taxon>Pentapetalae</taxon>
        <taxon>rosids</taxon>
        <taxon>fabids</taxon>
        <taxon>Malpighiales</taxon>
        <taxon>Salicaceae</taxon>
        <taxon>Saliceae</taxon>
        <taxon>Salix</taxon>
    </lineage>
</organism>
<evidence type="ECO:0000313" key="2">
    <source>
        <dbReference type="Proteomes" id="UP000657918"/>
    </source>
</evidence>
<name>A0A835THC0_9ROSI</name>
<protein>
    <submittedName>
        <fullName evidence="1">Uncharacterized protein</fullName>
    </submittedName>
</protein>
<proteinExistence type="predicted"/>
<comment type="caution">
    <text evidence="1">The sequence shown here is derived from an EMBL/GenBank/DDBJ whole genome shotgun (WGS) entry which is preliminary data.</text>
</comment>
<sequence>MDSAIPTNKIFLGFLASPEAAGNRRKNKPEQTNTGIILQGSFQHPANKVRGCAELQLGWEMHEREYSGAITNLEDARKQ</sequence>
<keyword evidence="2" id="KW-1185">Reference proteome</keyword>
<reference evidence="1 2" key="1">
    <citation type="submission" date="2020-10" db="EMBL/GenBank/DDBJ databases">
        <title>Plant Genome Project.</title>
        <authorList>
            <person name="Zhang R.-G."/>
        </authorList>
    </citation>
    <scope>NUCLEOTIDE SEQUENCE [LARGE SCALE GENOMIC DNA]</scope>
    <source>
        <strain evidence="1">FAFU-HL-1</strain>
        <tissue evidence="1">Leaf</tissue>
    </source>
</reference>
<dbReference type="AlphaFoldDB" id="A0A835THC0"/>
<evidence type="ECO:0000313" key="1">
    <source>
        <dbReference type="EMBL" id="KAF9687871.1"/>
    </source>
</evidence>
<dbReference type="EMBL" id="JADGMS010000002">
    <property type="protein sequence ID" value="KAF9687871.1"/>
    <property type="molecule type" value="Genomic_DNA"/>
</dbReference>
<accession>A0A835THC0</accession>